<evidence type="ECO:0000256" key="5">
    <source>
        <dbReference type="SAM" id="Phobius"/>
    </source>
</evidence>
<keyword evidence="4 5" id="KW-0472">Membrane</keyword>
<dbReference type="InterPro" id="IPR044878">
    <property type="entry name" value="UbiA_sf"/>
</dbReference>
<dbReference type="GO" id="GO:0046428">
    <property type="term" value="F:1,4-dihydroxy-2-naphthoate polyprenyltransferase activity"/>
    <property type="evidence" value="ECO:0007669"/>
    <property type="project" value="UniProtKB-EC"/>
</dbReference>
<evidence type="ECO:0000256" key="4">
    <source>
        <dbReference type="ARBA" id="ARBA00023136"/>
    </source>
</evidence>
<dbReference type="NCBIfam" id="NF009608">
    <property type="entry name" value="PRK13105.1"/>
    <property type="match status" value="1"/>
</dbReference>
<dbReference type="EC" id="2.5.1.74" evidence="6"/>
<protein>
    <submittedName>
        <fullName evidence="6">1,4-dihydroxy-2-naphthoate octaprenyltransferase</fullName>
        <ecNumber evidence="6">2.5.1.74</ecNumber>
    </submittedName>
</protein>
<evidence type="ECO:0000313" key="7">
    <source>
        <dbReference type="Proteomes" id="UP000216825"/>
    </source>
</evidence>
<comment type="subcellular location">
    <subcellularLocation>
        <location evidence="1">Membrane</location>
        <topology evidence="1">Multi-pass membrane protein</topology>
    </subcellularLocation>
</comment>
<feature type="transmembrane region" description="Helical" evidence="5">
    <location>
        <begin position="111"/>
        <end position="131"/>
    </location>
</feature>
<feature type="transmembrane region" description="Helical" evidence="5">
    <location>
        <begin position="165"/>
        <end position="186"/>
    </location>
</feature>
<dbReference type="CDD" id="cd13966">
    <property type="entry name" value="PT_UbiA_4"/>
    <property type="match status" value="1"/>
</dbReference>
<dbReference type="Proteomes" id="UP000216825">
    <property type="component" value="Chromosome"/>
</dbReference>
<accession>A0A7D7Q2K1</accession>
<feature type="transmembrane region" description="Helical" evidence="5">
    <location>
        <begin position="138"/>
        <end position="159"/>
    </location>
</feature>
<proteinExistence type="predicted"/>
<keyword evidence="2 5" id="KW-0812">Transmembrane</keyword>
<evidence type="ECO:0000256" key="3">
    <source>
        <dbReference type="ARBA" id="ARBA00022989"/>
    </source>
</evidence>
<dbReference type="RefSeq" id="WP_094393407.1">
    <property type="nucleotide sequence ID" value="NZ_CP059343.1"/>
</dbReference>
<dbReference type="EMBL" id="CP059343">
    <property type="protein sequence ID" value="QMS56261.1"/>
    <property type="molecule type" value="Genomic_DNA"/>
</dbReference>
<reference evidence="6 7" key="2">
    <citation type="submission" date="2020-07" db="EMBL/GenBank/DDBJ databases">
        <title>Genome of starter culture bacteria Kocuria salsicia reveals its technological properties and safety for usage in meat industry.</title>
        <authorList>
            <person name="Michael M."/>
            <person name="Konstantin K."/>
            <person name="Evgenii K."/>
            <person name="Galina S."/>
            <person name="Oksana K."/>
            <person name="Andrei L."/>
        </authorList>
    </citation>
    <scope>NUCLEOTIDE SEQUENCE [LARGE SCALE GENOMIC DNA]</scope>
    <source>
        <strain evidence="6 7">80</strain>
    </source>
</reference>
<dbReference type="InterPro" id="IPR000537">
    <property type="entry name" value="UbiA_prenyltransferase"/>
</dbReference>
<evidence type="ECO:0000313" key="6">
    <source>
        <dbReference type="EMBL" id="QMS56261.1"/>
    </source>
</evidence>
<reference evidence="7" key="1">
    <citation type="submission" date="2017-08" db="EMBL/GenBank/DDBJ databases">
        <title>Draft Genome Sequence of Kocuria varians 80.</title>
        <authorList>
            <person name="Minaev M."/>
            <person name="Kurbakov K.A."/>
            <person name="Solodovnikova G.I."/>
            <person name="Kuznetsova O.A."/>
            <person name="Lisitsyn A.B."/>
        </authorList>
    </citation>
    <scope>NUCLEOTIDE SEQUENCE [LARGE SCALE GENOMIC DNA]</scope>
    <source>
        <strain evidence="7">80</strain>
    </source>
</reference>
<feature type="transmembrane region" description="Helical" evidence="5">
    <location>
        <begin position="85"/>
        <end position="105"/>
    </location>
</feature>
<organism evidence="6 7">
    <name type="scientific">Kocuria varians</name>
    <name type="common">Micrococcus varians</name>
    <dbReference type="NCBI Taxonomy" id="1272"/>
    <lineage>
        <taxon>Bacteria</taxon>
        <taxon>Bacillati</taxon>
        <taxon>Actinomycetota</taxon>
        <taxon>Actinomycetes</taxon>
        <taxon>Micrococcales</taxon>
        <taxon>Micrococcaceae</taxon>
        <taxon>Kocuria</taxon>
    </lineage>
</organism>
<keyword evidence="7" id="KW-1185">Reference proteome</keyword>
<feature type="transmembrane region" description="Helical" evidence="5">
    <location>
        <begin position="227"/>
        <end position="247"/>
    </location>
</feature>
<dbReference type="Gene3D" id="1.20.120.1780">
    <property type="entry name" value="UbiA prenyltransferase"/>
    <property type="match status" value="1"/>
</dbReference>
<feature type="transmembrane region" description="Helical" evidence="5">
    <location>
        <begin position="267"/>
        <end position="286"/>
    </location>
</feature>
<evidence type="ECO:0000256" key="2">
    <source>
        <dbReference type="ARBA" id="ARBA00022692"/>
    </source>
</evidence>
<name>A0A7D7Q2K1_KOCVA</name>
<dbReference type="KEGG" id="kvr:CIB50_0000964"/>
<dbReference type="GO" id="GO:0016020">
    <property type="term" value="C:membrane"/>
    <property type="evidence" value="ECO:0007669"/>
    <property type="project" value="UniProtKB-SubCell"/>
</dbReference>
<keyword evidence="3 5" id="KW-1133">Transmembrane helix</keyword>
<gene>
    <name evidence="6" type="primary">menA_2</name>
    <name evidence="6" type="ORF">CIB50_0000964</name>
</gene>
<sequence length="291" mass="31521">MLRTLFWASRPLSWVNTAYPFAAAVLLTGGLPWWLVALGTVFFLVPYNLAMYGINDVFDYESDLRNPRKGGVEGAVVDRSAQRGVLRAACLLPVPFVAVLAGYGIATGNLLSVLVLAVSLFAVVAYSWAGLRFKERPFVDAMTSATHFVSPAVYGLVLARADFTVGLWAVLVGFFLWGMASQMFGAVQDVVPDREGGLASVATVLGARPTVWLAAGLYALAGALMLLAQWPGQLAALLAVPYLVNALRFRGVTDEDSGRANAGWKTFLWLNYATGFLVTMLLIWWARVHVL</sequence>
<dbReference type="Gene3D" id="1.10.357.140">
    <property type="entry name" value="UbiA prenyltransferase"/>
    <property type="match status" value="1"/>
</dbReference>
<feature type="transmembrane region" description="Helical" evidence="5">
    <location>
        <begin position="20"/>
        <end position="45"/>
    </location>
</feature>
<dbReference type="Pfam" id="PF01040">
    <property type="entry name" value="UbiA"/>
    <property type="match status" value="1"/>
</dbReference>
<evidence type="ECO:0000256" key="1">
    <source>
        <dbReference type="ARBA" id="ARBA00004141"/>
    </source>
</evidence>
<dbReference type="AlphaFoldDB" id="A0A7D7Q2K1"/>
<keyword evidence="6" id="KW-0808">Transferase</keyword>